<dbReference type="Gene3D" id="3.30.160.60">
    <property type="entry name" value="Classic Zinc Finger"/>
    <property type="match status" value="1"/>
</dbReference>
<dbReference type="Pfam" id="PF21362">
    <property type="entry name" value="Sina_RING"/>
    <property type="match status" value="1"/>
</dbReference>
<dbReference type="GO" id="GO:0005737">
    <property type="term" value="C:cytoplasm"/>
    <property type="evidence" value="ECO:0007669"/>
    <property type="project" value="InterPro"/>
</dbReference>
<dbReference type="AlphaFoldDB" id="A0A7R9FQD1"/>
<keyword evidence="8 10" id="KW-0862">Zinc</keyword>
<comment type="function">
    <text evidence="10">E3 ubiquitin-protein ligase that mediates ubiquitination and subsequent proteasomal degradation of target proteins. E3 ubiquitin ligases accept ubiquitin from an E2 ubiquitin-conjugating enzyme in the form of a thioester and then directly transfers the ubiquitin to targeted substrates.</text>
</comment>
<evidence type="ECO:0000256" key="3">
    <source>
        <dbReference type="ARBA" id="ARBA00009119"/>
    </source>
</evidence>
<sequence>MSHFSGDHFTSRAMASPGSLADLASLFECPVCFHYILPPIQQCENGHLACPTCTPILTSCLICRGQIGNIRNLAMDKVASTVLFPCKYTPSGCTVTLPHTEKTDHEGSCEFRPYSCPCPGSSCRWQGSLEHVLSHLHRVHKSITTLQGEDIIFLATDFNLPGSVDWVMMQSCFRHHFMLILEKQENGGFQQFFAIVQLIGSRKQAERFAYR</sequence>
<dbReference type="PANTHER" id="PTHR45877:SF2">
    <property type="entry name" value="E3 UBIQUITIN-PROTEIN LIGASE SINA-RELATED"/>
    <property type="match status" value="1"/>
</dbReference>
<keyword evidence="7 10" id="KW-0833">Ubl conjugation pathway</keyword>
<dbReference type="InterPro" id="IPR013083">
    <property type="entry name" value="Znf_RING/FYVE/PHD"/>
</dbReference>
<comment type="pathway">
    <text evidence="2 10">Protein modification; protein ubiquitination.</text>
</comment>
<dbReference type="PANTHER" id="PTHR45877">
    <property type="entry name" value="E3 UBIQUITIN-PROTEIN LIGASE SIAH2"/>
    <property type="match status" value="1"/>
</dbReference>
<evidence type="ECO:0000256" key="1">
    <source>
        <dbReference type="ARBA" id="ARBA00000900"/>
    </source>
</evidence>
<dbReference type="Pfam" id="PF03145">
    <property type="entry name" value="Sina_TRAF"/>
    <property type="match status" value="1"/>
</dbReference>
<dbReference type="GO" id="GO:0043161">
    <property type="term" value="P:proteasome-mediated ubiquitin-dependent protein catabolic process"/>
    <property type="evidence" value="ECO:0007669"/>
    <property type="project" value="TreeGrafter"/>
</dbReference>
<dbReference type="PROSITE" id="PS51081">
    <property type="entry name" value="ZF_SIAH"/>
    <property type="match status" value="1"/>
</dbReference>
<dbReference type="EC" id="2.3.2.27" evidence="10"/>
<dbReference type="OrthoDB" id="941555at2759"/>
<dbReference type="FunFam" id="3.30.40.10:FF:000041">
    <property type="entry name" value="E3 ubiquitin-protein ligase SINAT3"/>
    <property type="match status" value="1"/>
</dbReference>
<keyword evidence="4" id="KW-0808">Transferase</keyword>
<dbReference type="SUPFAM" id="SSF49599">
    <property type="entry name" value="TRAF domain-like"/>
    <property type="match status" value="1"/>
</dbReference>
<comment type="catalytic activity">
    <reaction evidence="1 10">
        <text>S-ubiquitinyl-[E2 ubiquitin-conjugating enzyme]-L-cysteine + [acceptor protein]-L-lysine = [E2 ubiquitin-conjugating enzyme]-L-cysteine + N(6)-ubiquitinyl-[acceptor protein]-L-lysine.</text>
        <dbReference type="EC" id="2.3.2.27"/>
    </reaction>
</comment>
<reference evidence="12" key="1">
    <citation type="submission" date="2020-11" db="EMBL/GenBank/DDBJ databases">
        <authorList>
            <person name="Tran Van P."/>
        </authorList>
    </citation>
    <scope>NUCLEOTIDE SEQUENCE</scope>
</reference>
<dbReference type="InterPro" id="IPR008974">
    <property type="entry name" value="TRAF-like"/>
</dbReference>
<dbReference type="Gene3D" id="3.30.40.10">
    <property type="entry name" value="Zinc/RING finger domain, C3HC4 (zinc finger)"/>
    <property type="match status" value="1"/>
</dbReference>
<dbReference type="Gene3D" id="2.60.210.10">
    <property type="entry name" value="Apoptosis, Tumor Necrosis Factor Receptor Associated Protein 2, Chain A"/>
    <property type="match status" value="1"/>
</dbReference>
<proteinExistence type="inferred from homology"/>
<evidence type="ECO:0000259" key="11">
    <source>
        <dbReference type="PROSITE" id="PS51081"/>
    </source>
</evidence>
<dbReference type="GO" id="GO:0008270">
    <property type="term" value="F:zinc ion binding"/>
    <property type="evidence" value="ECO:0007669"/>
    <property type="project" value="UniProtKB-KW"/>
</dbReference>
<evidence type="ECO:0000256" key="5">
    <source>
        <dbReference type="ARBA" id="ARBA00022723"/>
    </source>
</evidence>
<evidence type="ECO:0000256" key="4">
    <source>
        <dbReference type="ARBA" id="ARBA00022679"/>
    </source>
</evidence>
<dbReference type="EMBL" id="LR902869">
    <property type="protein sequence ID" value="CAD7251190.1"/>
    <property type="molecule type" value="Genomic_DNA"/>
</dbReference>
<protein>
    <recommendedName>
        <fullName evidence="10">E3 ubiquitin-protein ligase</fullName>
        <ecNumber evidence="10">2.3.2.27</ecNumber>
    </recommendedName>
</protein>
<dbReference type="UniPathway" id="UPA00143"/>
<feature type="domain" description="SIAH-type" evidence="11">
    <location>
        <begin position="81"/>
        <end position="141"/>
    </location>
</feature>
<evidence type="ECO:0000256" key="8">
    <source>
        <dbReference type="ARBA" id="ARBA00022833"/>
    </source>
</evidence>
<evidence type="ECO:0000256" key="2">
    <source>
        <dbReference type="ARBA" id="ARBA00004906"/>
    </source>
</evidence>
<comment type="domain">
    <text evidence="10">The RING-type zinc finger domain is essential for ubiquitin ligase activity.</text>
</comment>
<keyword evidence="6 9" id="KW-0863">Zinc-finger</keyword>
<keyword evidence="13" id="KW-1185">Reference proteome</keyword>
<evidence type="ECO:0000256" key="9">
    <source>
        <dbReference type="PROSITE-ProRule" id="PRU00455"/>
    </source>
</evidence>
<evidence type="ECO:0000313" key="13">
    <source>
        <dbReference type="Proteomes" id="UP000677054"/>
    </source>
</evidence>
<comment type="domain">
    <text evidence="10">The SBD domain (substrate-binding domain) mediates the interaction with substrate proteins. It is related to the TRAF family.</text>
</comment>
<dbReference type="GO" id="GO:0061630">
    <property type="term" value="F:ubiquitin protein ligase activity"/>
    <property type="evidence" value="ECO:0007669"/>
    <property type="project" value="UniProtKB-EC"/>
</dbReference>
<evidence type="ECO:0000256" key="7">
    <source>
        <dbReference type="ARBA" id="ARBA00022786"/>
    </source>
</evidence>
<organism evidence="12">
    <name type="scientific">Darwinula stevensoni</name>
    <dbReference type="NCBI Taxonomy" id="69355"/>
    <lineage>
        <taxon>Eukaryota</taxon>
        <taxon>Metazoa</taxon>
        <taxon>Ecdysozoa</taxon>
        <taxon>Arthropoda</taxon>
        <taxon>Crustacea</taxon>
        <taxon>Oligostraca</taxon>
        <taxon>Ostracoda</taxon>
        <taxon>Podocopa</taxon>
        <taxon>Podocopida</taxon>
        <taxon>Darwinulocopina</taxon>
        <taxon>Darwinuloidea</taxon>
        <taxon>Darwinulidae</taxon>
        <taxon>Darwinula</taxon>
    </lineage>
</organism>
<evidence type="ECO:0000313" key="12">
    <source>
        <dbReference type="EMBL" id="CAD7251190.1"/>
    </source>
</evidence>
<dbReference type="GO" id="GO:0016567">
    <property type="term" value="P:protein ubiquitination"/>
    <property type="evidence" value="ECO:0007669"/>
    <property type="project" value="UniProtKB-UniPathway"/>
</dbReference>
<dbReference type="Proteomes" id="UP000677054">
    <property type="component" value="Unassembled WGS sequence"/>
</dbReference>
<comment type="similarity">
    <text evidence="3 10">Belongs to the SINA (Seven in absentia) family.</text>
</comment>
<dbReference type="EMBL" id="CAJPEV010003352">
    <property type="protein sequence ID" value="CAG0899557.1"/>
    <property type="molecule type" value="Genomic_DNA"/>
</dbReference>
<dbReference type="InterPro" id="IPR013010">
    <property type="entry name" value="Znf_SIAH"/>
</dbReference>
<evidence type="ECO:0000256" key="10">
    <source>
        <dbReference type="RuleBase" id="RU201113"/>
    </source>
</evidence>
<name>A0A7R9FQD1_9CRUS</name>
<dbReference type="Pfam" id="PF21361">
    <property type="entry name" value="Sina_ZnF"/>
    <property type="match status" value="1"/>
</dbReference>
<gene>
    <name evidence="12" type="ORF">DSTB1V02_LOCUS10957</name>
</gene>
<dbReference type="InterPro" id="IPR004162">
    <property type="entry name" value="SINA-like_animal"/>
</dbReference>
<dbReference type="InterPro" id="IPR018121">
    <property type="entry name" value="7-in-absentia-prot_TRAF-dom"/>
</dbReference>
<dbReference type="InterPro" id="IPR049548">
    <property type="entry name" value="Sina-like_RING"/>
</dbReference>
<dbReference type="GO" id="GO:0031624">
    <property type="term" value="F:ubiquitin conjugating enzyme binding"/>
    <property type="evidence" value="ECO:0007669"/>
    <property type="project" value="TreeGrafter"/>
</dbReference>
<evidence type="ECO:0000256" key="6">
    <source>
        <dbReference type="ARBA" id="ARBA00022771"/>
    </source>
</evidence>
<accession>A0A7R9FQD1</accession>
<keyword evidence="5 10" id="KW-0479">Metal-binding</keyword>